<reference evidence="3" key="1">
    <citation type="submission" date="2023-03" db="EMBL/GenBank/DDBJ databases">
        <title>Actinorhabdospora filicis NBRC 111898.</title>
        <authorList>
            <person name="Ichikawa N."/>
            <person name="Sato H."/>
            <person name="Tonouchi N."/>
        </authorList>
    </citation>
    <scope>NUCLEOTIDE SEQUENCE</scope>
    <source>
        <strain evidence="3">NBRC 111898</strain>
    </source>
</reference>
<evidence type="ECO:0000259" key="2">
    <source>
        <dbReference type="Pfam" id="PF08327"/>
    </source>
</evidence>
<dbReference type="SUPFAM" id="SSF55961">
    <property type="entry name" value="Bet v1-like"/>
    <property type="match status" value="1"/>
</dbReference>
<proteinExistence type="inferred from homology"/>
<dbReference type="EMBL" id="BSTX01000001">
    <property type="protein sequence ID" value="GLZ76361.1"/>
    <property type="molecule type" value="Genomic_DNA"/>
</dbReference>
<sequence>MKITLAPRPDGRLLLTAAVDTTAAPRALIEAFTDPAIVARWWMAELTCDPVPGGEYVARFPSLDQTMRGEIVLIAEDRLEFSWAWDHQPEQPTYLVTVTAAEGTVTVTHGPYADTPEEREEAESHRAGWEFFLPRLLAEIEG</sequence>
<keyword evidence="4" id="KW-1185">Reference proteome</keyword>
<dbReference type="InterPro" id="IPR013538">
    <property type="entry name" value="ASHA1/2-like_C"/>
</dbReference>
<evidence type="ECO:0000256" key="1">
    <source>
        <dbReference type="ARBA" id="ARBA00006817"/>
    </source>
</evidence>
<dbReference type="Gene3D" id="3.30.530.20">
    <property type="match status" value="1"/>
</dbReference>
<protein>
    <recommendedName>
        <fullName evidence="2">Activator of Hsp90 ATPase homologue 1/2-like C-terminal domain-containing protein</fullName>
    </recommendedName>
</protein>
<comment type="caution">
    <text evidence="3">The sequence shown here is derived from an EMBL/GenBank/DDBJ whole genome shotgun (WGS) entry which is preliminary data.</text>
</comment>
<organism evidence="3 4">
    <name type="scientific">Actinorhabdospora filicis</name>
    <dbReference type="NCBI Taxonomy" id="1785913"/>
    <lineage>
        <taxon>Bacteria</taxon>
        <taxon>Bacillati</taxon>
        <taxon>Actinomycetota</taxon>
        <taxon>Actinomycetes</taxon>
        <taxon>Micromonosporales</taxon>
        <taxon>Micromonosporaceae</taxon>
        <taxon>Actinorhabdospora</taxon>
    </lineage>
</organism>
<dbReference type="RefSeq" id="WP_285661542.1">
    <property type="nucleotide sequence ID" value="NZ_BSTX01000001.1"/>
</dbReference>
<dbReference type="Proteomes" id="UP001165079">
    <property type="component" value="Unassembled WGS sequence"/>
</dbReference>
<dbReference type="AlphaFoldDB" id="A0A9W6SKN5"/>
<feature type="domain" description="Activator of Hsp90 ATPase homologue 1/2-like C-terminal" evidence="2">
    <location>
        <begin position="24"/>
        <end position="136"/>
    </location>
</feature>
<accession>A0A9W6SKN5</accession>
<comment type="similarity">
    <text evidence="1">Belongs to the AHA1 family.</text>
</comment>
<gene>
    <name evidence="3" type="ORF">Afil01_11680</name>
</gene>
<name>A0A9W6SKN5_9ACTN</name>
<evidence type="ECO:0000313" key="4">
    <source>
        <dbReference type="Proteomes" id="UP001165079"/>
    </source>
</evidence>
<evidence type="ECO:0000313" key="3">
    <source>
        <dbReference type="EMBL" id="GLZ76361.1"/>
    </source>
</evidence>
<dbReference type="Pfam" id="PF08327">
    <property type="entry name" value="AHSA1"/>
    <property type="match status" value="1"/>
</dbReference>
<dbReference type="CDD" id="cd07814">
    <property type="entry name" value="SRPBCC_CalC_Aha1-like"/>
    <property type="match status" value="1"/>
</dbReference>
<dbReference type="InterPro" id="IPR023393">
    <property type="entry name" value="START-like_dom_sf"/>
</dbReference>